<dbReference type="PANTHER" id="PTHR45624:SF4">
    <property type="entry name" value="CONGESTED-LIKE TRACHEA PROTEIN-RELATED"/>
    <property type="match status" value="1"/>
</dbReference>
<evidence type="ECO:0000256" key="5">
    <source>
        <dbReference type="ARBA" id="ARBA00022737"/>
    </source>
</evidence>
<feature type="repeat" description="Solcar" evidence="9">
    <location>
        <begin position="204"/>
        <end position="290"/>
    </location>
</feature>
<feature type="repeat" description="Solcar" evidence="9">
    <location>
        <begin position="10"/>
        <end position="101"/>
    </location>
</feature>
<dbReference type="Pfam" id="PF00153">
    <property type="entry name" value="Mito_carr"/>
    <property type="match status" value="3"/>
</dbReference>
<keyword evidence="5" id="KW-0677">Repeat</keyword>
<comment type="subcellular location">
    <subcellularLocation>
        <location evidence="1">Mitochondrion membrane</location>
        <topology evidence="1">Multi-pass membrane protein</topology>
    </subcellularLocation>
</comment>
<dbReference type="GeneID" id="115633839"/>
<keyword evidence="8 9" id="KW-0472">Membrane</keyword>
<keyword evidence="3 10" id="KW-0813">Transport</keyword>
<dbReference type="SUPFAM" id="SSF103506">
    <property type="entry name" value="Mitochondrial carrier"/>
    <property type="match status" value="1"/>
</dbReference>
<dbReference type="Proteomes" id="UP000504634">
    <property type="component" value="Unplaced"/>
</dbReference>
<evidence type="ECO:0000256" key="2">
    <source>
        <dbReference type="ARBA" id="ARBA00006375"/>
    </source>
</evidence>
<dbReference type="PANTHER" id="PTHR45624">
    <property type="entry name" value="MITOCHONDRIAL BASIC AMINO ACIDS TRANSPORTER-RELATED"/>
    <property type="match status" value="1"/>
</dbReference>
<dbReference type="RefSeq" id="XP_030387191.1">
    <property type="nucleotide sequence ID" value="XM_030531331.1"/>
</dbReference>
<evidence type="ECO:0000256" key="8">
    <source>
        <dbReference type="ARBA" id="ARBA00023136"/>
    </source>
</evidence>
<organism evidence="12 13">
    <name type="scientific">Drosophila lebanonensis</name>
    <name type="common">Fruit fly</name>
    <name type="synonym">Scaptodrosophila lebanonensis</name>
    <dbReference type="NCBI Taxonomy" id="7225"/>
    <lineage>
        <taxon>Eukaryota</taxon>
        <taxon>Metazoa</taxon>
        <taxon>Ecdysozoa</taxon>
        <taxon>Arthropoda</taxon>
        <taxon>Hexapoda</taxon>
        <taxon>Insecta</taxon>
        <taxon>Pterygota</taxon>
        <taxon>Neoptera</taxon>
        <taxon>Endopterygota</taxon>
        <taxon>Diptera</taxon>
        <taxon>Brachycera</taxon>
        <taxon>Muscomorpha</taxon>
        <taxon>Ephydroidea</taxon>
        <taxon>Drosophilidae</taxon>
        <taxon>Scaptodrosophila</taxon>
    </lineage>
</organism>
<dbReference type="PROSITE" id="PS50920">
    <property type="entry name" value="SOLCAR"/>
    <property type="match status" value="3"/>
</dbReference>
<dbReference type="Gene3D" id="1.50.40.10">
    <property type="entry name" value="Mitochondrial carrier domain"/>
    <property type="match status" value="2"/>
</dbReference>
<sequence length="306" mass="33595">MAELPNEQKANPLIAFIAGGFGGACAVLSCYPMDTIKVRLQTNRCSVNSQRTIYRGFFDCATKIIRNEGARGFYKGMSVPLLATVPIFALDFATYAIGKRFFQTDNHTKLTYPQIFLAGSFTVLFTTVIVAPAERVKVLLQTQEGSKYNGILDCVKKLYKEGSLRSIFRGTCGVMLRDSPTGFYFLVYEYLQDLARERSATGQKSCASTILAGGTAGIVFWSLAMPFDVLKDRLQSAPTGTYKNGVRSVYKDIMAKEGPRAFYSGAAPILLRAFPANAAIFFGMEVATTFLTLVVRKVSEIEKLAA</sequence>
<dbReference type="GO" id="GO:0015227">
    <property type="term" value="F:O-acyl-L-carnitine transmembrane transporter activity"/>
    <property type="evidence" value="ECO:0007669"/>
    <property type="project" value="TreeGrafter"/>
</dbReference>
<feature type="repeat" description="Solcar" evidence="9">
    <location>
        <begin position="110"/>
        <end position="194"/>
    </location>
</feature>
<dbReference type="GO" id="GO:1902603">
    <property type="term" value="P:carnitine transmembrane transport"/>
    <property type="evidence" value="ECO:0007669"/>
    <property type="project" value="TreeGrafter"/>
</dbReference>
<feature type="transmembrane region" description="Helical" evidence="11">
    <location>
        <begin position="79"/>
        <end position="98"/>
    </location>
</feature>
<evidence type="ECO:0000313" key="13">
    <source>
        <dbReference type="RefSeq" id="XP_030387190.1"/>
    </source>
</evidence>
<keyword evidence="6 11" id="KW-1133">Transmembrane helix</keyword>
<gene>
    <name evidence="13 14" type="primary">LOC115633839</name>
</gene>
<dbReference type="GO" id="GO:0031966">
    <property type="term" value="C:mitochondrial membrane"/>
    <property type="evidence" value="ECO:0007669"/>
    <property type="project" value="UniProtKB-SubCell"/>
</dbReference>
<reference evidence="13 14" key="1">
    <citation type="submission" date="2025-04" db="UniProtKB">
        <authorList>
            <consortium name="RefSeq"/>
        </authorList>
    </citation>
    <scope>IDENTIFICATION</scope>
    <source>
        <strain evidence="13 14">11010-0011.00</strain>
        <tissue evidence="13 14">Whole body</tissue>
    </source>
</reference>
<feature type="transmembrane region" description="Helical" evidence="11">
    <location>
        <begin position="110"/>
        <end position="131"/>
    </location>
</feature>
<evidence type="ECO:0000256" key="9">
    <source>
        <dbReference type="PROSITE-ProRule" id="PRU00282"/>
    </source>
</evidence>
<evidence type="ECO:0000256" key="11">
    <source>
        <dbReference type="SAM" id="Phobius"/>
    </source>
</evidence>
<dbReference type="AlphaFoldDB" id="A0A6J2UGC6"/>
<dbReference type="RefSeq" id="XP_030387190.1">
    <property type="nucleotide sequence ID" value="XM_030531330.1"/>
</dbReference>
<dbReference type="InterPro" id="IPR050567">
    <property type="entry name" value="Mitochondrial_Carrier"/>
</dbReference>
<feature type="transmembrane region" description="Helical" evidence="11">
    <location>
        <begin position="12"/>
        <end position="31"/>
    </location>
</feature>
<dbReference type="InterPro" id="IPR018108">
    <property type="entry name" value="MCP_transmembrane"/>
</dbReference>
<feature type="transmembrane region" description="Helical" evidence="11">
    <location>
        <begin position="206"/>
        <end position="224"/>
    </location>
</feature>
<evidence type="ECO:0000256" key="10">
    <source>
        <dbReference type="RuleBase" id="RU000488"/>
    </source>
</evidence>
<evidence type="ECO:0000313" key="12">
    <source>
        <dbReference type="Proteomes" id="UP000504634"/>
    </source>
</evidence>
<evidence type="ECO:0000256" key="7">
    <source>
        <dbReference type="ARBA" id="ARBA00023128"/>
    </source>
</evidence>
<proteinExistence type="inferred from homology"/>
<dbReference type="InterPro" id="IPR023395">
    <property type="entry name" value="MCP_dom_sf"/>
</dbReference>
<keyword evidence="4 9" id="KW-0812">Transmembrane</keyword>
<accession>A0A6J2UGC6</accession>
<dbReference type="OrthoDB" id="14252at2759"/>
<evidence type="ECO:0000256" key="4">
    <source>
        <dbReference type="ARBA" id="ARBA00022692"/>
    </source>
</evidence>
<name>A0A6J2UGC6_DROLE</name>
<protein>
    <submittedName>
        <fullName evidence="13 14">Congested-like trachea protein</fullName>
    </submittedName>
</protein>
<feature type="transmembrane region" description="Helical" evidence="11">
    <location>
        <begin position="274"/>
        <end position="295"/>
    </location>
</feature>
<keyword evidence="12" id="KW-1185">Reference proteome</keyword>
<evidence type="ECO:0000313" key="14">
    <source>
        <dbReference type="RefSeq" id="XP_030387191.1"/>
    </source>
</evidence>
<dbReference type="GO" id="GO:0006839">
    <property type="term" value="P:mitochondrial transport"/>
    <property type="evidence" value="ECO:0007669"/>
    <property type="project" value="TreeGrafter"/>
</dbReference>
<keyword evidence="7" id="KW-0496">Mitochondrion</keyword>
<evidence type="ECO:0000256" key="6">
    <source>
        <dbReference type="ARBA" id="ARBA00022989"/>
    </source>
</evidence>
<evidence type="ECO:0000256" key="3">
    <source>
        <dbReference type="ARBA" id="ARBA00022448"/>
    </source>
</evidence>
<evidence type="ECO:0000256" key="1">
    <source>
        <dbReference type="ARBA" id="ARBA00004225"/>
    </source>
</evidence>
<comment type="similarity">
    <text evidence="2 10">Belongs to the mitochondrial carrier (TC 2.A.29) family.</text>
</comment>